<gene>
    <name evidence="1" type="ORF">EV662_11810</name>
</gene>
<dbReference type="Proteomes" id="UP000294835">
    <property type="component" value="Unassembled WGS sequence"/>
</dbReference>
<dbReference type="RefSeq" id="WP_132465763.1">
    <property type="nucleotide sequence ID" value="NZ_SLXP01000018.1"/>
</dbReference>
<keyword evidence="2" id="KW-1185">Reference proteome</keyword>
<protein>
    <submittedName>
        <fullName evidence="1">Uncharacterized protein</fullName>
    </submittedName>
</protein>
<organism evidence="1 2">
    <name type="scientific">Rhodovulum marinum</name>
    <dbReference type="NCBI Taxonomy" id="320662"/>
    <lineage>
        <taxon>Bacteria</taxon>
        <taxon>Pseudomonadati</taxon>
        <taxon>Pseudomonadota</taxon>
        <taxon>Alphaproteobacteria</taxon>
        <taxon>Rhodobacterales</taxon>
        <taxon>Paracoccaceae</taxon>
        <taxon>Rhodovulum</taxon>
    </lineage>
</organism>
<sequence>MDSRTTVIGGLVVVAAFGYYLSQQRSGSEEAALEGQVGALTQRIGELEASLAAATEKAEAQAAVIAETAALGSRLAETVQGIGEISETAGTAQSTEPAGAAAAMETIAAAPKAEEPAEPAATAAAEGGTGVGETAILADGAIRAFVSRVDEAGQTARLSINGALSEVAAGDTIAVAADGQDCSVSVDAIGGGTVSLSASCTAAEAEPAAEEPGSGSAAAAAAEGTMVGVGETALFGGSEVRVFVSRVTADAAVIAVNGLATTTLAVGGSIPVGDACNVALAGVEGNAAALGYACAS</sequence>
<reference evidence="1 2" key="1">
    <citation type="submission" date="2019-03" db="EMBL/GenBank/DDBJ databases">
        <title>Genomic Encyclopedia of Type Strains, Phase IV (KMG-IV): sequencing the most valuable type-strain genomes for metagenomic binning, comparative biology and taxonomic classification.</title>
        <authorList>
            <person name="Goeker M."/>
        </authorList>
    </citation>
    <scope>NUCLEOTIDE SEQUENCE [LARGE SCALE GENOMIC DNA]</scope>
    <source>
        <strain evidence="1 2">DSM 18063</strain>
    </source>
</reference>
<dbReference type="OrthoDB" id="7874005at2"/>
<proteinExistence type="predicted"/>
<name>A0A4R2PS80_9RHOB</name>
<comment type="caution">
    <text evidence="1">The sequence shown here is derived from an EMBL/GenBank/DDBJ whole genome shotgun (WGS) entry which is preliminary data.</text>
</comment>
<evidence type="ECO:0000313" key="2">
    <source>
        <dbReference type="Proteomes" id="UP000294835"/>
    </source>
</evidence>
<dbReference type="AlphaFoldDB" id="A0A4R2PS80"/>
<evidence type="ECO:0000313" key="1">
    <source>
        <dbReference type="EMBL" id="TCP38709.1"/>
    </source>
</evidence>
<dbReference type="EMBL" id="SLXP01000018">
    <property type="protein sequence ID" value="TCP38709.1"/>
    <property type="molecule type" value="Genomic_DNA"/>
</dbReference>
<accession>A0A4R2PS80</accession>